<protein>
    <recommendedName>
        <fullName evidence="3">HTH tetR-type domain-containing protein</fullName>
    </recommendedName>
</protein>
<dbReference type="RefSeq" id="WP_087915356.1">
    <property type="nucleotide sequence ID" value="NZ_CP021780.1"/>
</dbReference>
<dbReference type="KEGG" id="pdh:B9T62_11445"/>
<dbReference type="InterPro" id="IPR009057">
    <property type="entry name" value="Homeodomain-like_sf"/>
</dbReference>
<evidence type="ECO:0000256" key="1">
    <source>
        <dbReference type="ARBA" id="ARBA00023125"/>
    </source>
</evidence>
<accession>A0A2Z2KC99</accession>
<dbReference type="PANTHER" id="PTHR30055">
    <property type="entry name" value="HTH-TYPE TRANSCRIPTIONAL REGULATOR RUTR"/>
    <property type="match status" value="1"/>
</dbReference>
<evidence type="ECO:0000313" key="4">
    <source>
        <dbReference type="EMBL" id="ASA21345.1"/>
    </source>
</evidence>
<gene>
    <name evidence="4" type="ORF">B9T62_11445</name>
</gene>
<evidence type="ECO:0000313" key="5">
    <source>
        <dbReference type="Proteomes" id="UP000249890"/>
    </source>
</evidence>
<keyword evidence="1 2" id="KW-0238">DNA-binding</keyword>
<evidence type="ECO:0000259" key="3">
    <source>
        <dbReference type="PROSITE" id="PS50977"/>
    </source>
</evidence>
<dbReference type="OrthoDB" id="9789566at2"/>
<dbReference type="GO" id="GO:0003700">
    <property type="term" value="F:DNA-binding transcription factor activity"/>
    <property type="evidence" value="ECO:0007669"/>
    <property type="project" value="TreeGrafter"/>
</dbReference>
<evidence type="ECO:0000256" key="2">
    <source>
        <dbReference type="PROSITE-ProRule" id="PRU00335"/>
    </source>
</evidence>
<dbReference type="EMBL" id="CP021780">
    <property type="protein sequence ID" value="ASA21345.1"/>
    <property type="molecule type" value="Genomic_DNA"/>
</dbReference>
<dbReference type="PROSITE" id="PS50977">
    <property type="entry name" value="HTH_TETR_2"/>
    <property type="match status" value="1"/>
</dbReference>
<dbReference type="InterPro" id="IPR050109">
    <property type="entry name" value="HTH-type_TetR-like_transc_reg"/>
</dbReference>
<name>A0A2Z2KC99_9BACL</name>
<dbReference type="AlphaFoldDB" id="A0A2Z2KC99"/>
<feature type="DNA-binding region" description="H-T-H motif" evidence="2">
    <location>
        <begin position="37"/>
        <end position="56"/>
    </location>
</feature>
<dbReference type="SUPFAM" id="SSF46689">
    <property type="entry name" value="Homeodomain-like"/>
    <property type="match status" value="1"/>
</dbReference>
<feature type="domain" description="HTH tetR-type" evidence="3">
    <location>
        <begin position="14"/>
        <end position="74"/>
    </location>
</feature>
<dbReference type="Gene3D" id="1.10.357.10">
    <property type="entry name" value="Tetracycline Repressor, domain 2"/>
    <property type="match status" value="1"/>
</dbReference>
<dbReference type="PANTHER" id="PTHR30055:SF235">
    <property type="entry name" value="TRANSCRIPTIONAL REGULATORY PROTEIN"/>
    <property type="match status" value="1"/>
</dbReference>
<dbReference type="InterPro" id="IPR001647">
    <property type="entry name" value="HTH_TetR"/>
</dbReference>
<organism evidence="4 5">
    <name type="scientific">Paenibacillus donghaensis</name>
    <dbReference type="NCBI Taxonomy" id="414771"/>
    <lineage>
        <taxon>Bacteria</taxon>
        <taxon>Bacillati</taxon>
        <taxon>Bacillota</taxon>
        <taxon>Bacilli</taxon>
        <taxon>Bacillales</taxon>
        <taxon>Paenibacillaceae</taxon>
        <taxon>Paenibacillus</taxon>
    </lineage>
</organism>
<keyword evidence="5" id="KW-1185">Reference proteome</keyword>
<proteinExistence type="predicted"/>
<dbReference type="Pfam" id="PF00440">
    <property type="entry name" value="TetR_N"/>
    <property type="match status" value="1"/>
</dbReference>
<reference evidence="4 5" key="1">
    <citation type="submission" date="2017-06" db="EMBL/GenBank/DDBJ databases">
        <title>Complete genome sequence of Paenibacillus donghaensis KCTC 13049T isolated from East Sea sediment, South Korea.</title>
        <authorList>
            <person name="Jung B.K."/>
            <person name="Hong S.-J."/>
            <person name="Shin J.-H."/>
        </authorList>
    </citation>
    <scope>NUCLEOTIDE SEQUENCE [LARGE SCALE GENOMIC DNA]</scope>
    <source>
        <strain evidence="4 5">KCTC 13049</strain>
    </source>
</reference>
<dbReference type="Proteomes" id="UP000249890">
    <property type="component" value="Chromosome"/>
</dbReference>
<dbReference type="GO" id="GO:0000976">
    <property type="term" value="F:transcription cis-regulatory region binding"/>
    <property type="evidence" value="ECO:0007669"/>
    <property type="project" value="TreeGrafter"/>
</dbReference>
<dbReference type="PRINTS" id="PR00455">
    <property type="entry name" value="HTHTETR"/>
</dbReference>
<sequence>MTHDRTQTESTVDKDTKQIILEATVELIREEGFGCATLRKIASRANTNLALVNYYFGSKDQLLSDAMRMLISTFDEVFAALEDPAMGPKERLKHFFVALLGKVQQYPGLVRKMMDQTQHIIGSHTEYSRYWKVMRVQQMHAVLTEITGETEESRLSTMLVQLYGAAIFSLTLSSCPNTDEGEKLPLGFTLLSVTEQIDELIERYFYQYK</sequence>